<dbReference type="PANTHER" id="PTHR38454:SF1">
    <property type="entry name" value="INTEGRAL MEMBRANE PROTEIN"/>
    <property type="match status" value="1"/>
</dbReference>
<dbReference type="PANTHER" id="PTHR38454">
    <property type="entry name" value="INTEGRAL MEMBRANE PROTEIN-RELATED"/>
    <property type="match status" value="1"/>
</dbReference>
<feature type="transmembrane region" description="Helical" evidence="1">
    <location>
        <begin position="15"/>
        <end position="33"/>
    </location>
</feature>
<evidence type="ECO:0000313" key="3">
    <source>
        <dbReference type="Proteomes" id="UP000050430"/>
    </source>
</evidence>
<evidence type="ECO:0008006" key="4">
    <source>
        <dbReference type="Google" id="ProtNLM"/>
    </source>
</evidence>
<dbReference type="Proteomes" id="UP000050430">
    <property type="component" value="Unassembled WGS sequence"/>
</dbReference>
<keyword evidence="1" id="KW-0472">Membrane</keyword>
<feature type="transmembrane region" description="Helical" evidence="1">
    <location>
        <begin position="419"/>
        <end position="440"/>
    </location>
</feature>
<comment type="caution">
    <text evidence="2">The sequence shown here is derived from an EMBL/GenBank/DDBJ whole genome shotgun (WGS) entry which is preliminary data.</text>
</comment>
<keyword evidence="3" id="KW-1185">Reference proteome</keyword>
<accession>A0A0P6XSJ1</accession>
<feature type="transmembrane region" description="Helical" evidence="1">
    <location>
        <begin position="130"/>
        <end position="152"/>
    </location>
</feature>
<feature type="transmembrane region" description="Helical" evidence="1">
    <location>
        <begin position="446"/>
        <end position="466"/>
    </location>
</feature>
<proteinExistence type="predicted"/>
<dbReference type="EMBL" id="LGCK01000007">
    <property type="protein sequence ID" value="KPL72551.1"/>
    <property type="molecule type" value="Genomic_DNA"/>
</dbReference>
<reference evidence="2 3" key="1">
    <citation type="submission" date="2015-07" db="EMBL/GenBank/DDBJ databases">
        <title>Genome sequence of Leptolinea tardivitalis DSM 16556.</title>
        <authorList>
            <person name="Hemp J."/>
            <person name="Ward L.M."/>
            <person name="Pace L.A."/>
            <person name="Fischer W.W."/>
        </authorList>
    </citation>
    <scope>NUCLEOTIDE SEQUENCE [LARGE SCALE GENOMIC DNA]</scope>
    <source>
        <strain evidence="2 3">YMTK-2</strain>
    </source>
</reference>
<feature type="transmembrane region" description="Helical" evidence="1">
    <location>
        <begin position="238"/>
        <end position="261"/>
    </location>
</feature>
<evidence type="ECO:0000313" key="2">
    <source>
        <dbReference type="EMBL" id="KPL72551.1"/>
    </source>
</evidence>
<feature type="transmembrane region" description="Helical" evidence="1">
    <location>
        <begin position="213"/>
        <end position="231"/>
    </location>
</feature>
<keyword evidence="1" id="KW-0812">Transmembrane</keyword>
<feature type="transmembrane region" description="Helical" evidence="1">
    <location>
        <begin position="318"/>
        <end position="335"/>
    </location>
</feature>
<name>A0A0P6XSJ1_9CHLR</name>
<dbReference type="STRING" id="229920.ADM99_05375"/>
<feature type="transmembrane region" description="Helical" evidence="1">
    <location>
        <begin position="347"/>
        <end position="368"/>
    </location>
</feature>
<feature type="transmembrane region" description="Helical" evidence="1">
    <location>
        <begin position="756"/>
        <end position="779"/>
    </location>
</feature>
<dbReference type="InterPro" id="IPR018580">
    <property type="entry name" value="Uncharacterised_YfhO"/>
</dbReference>
<protein>
    <recommendedName>
        <fullName evidence="4">Membrane protein 6-pyruvoyl-tetrahydropterin synthase-related domain-containing protein</fullName>
    </recommendedName>
</protein>
<dbReference type="Pfam" id="PF09586">
    <property type="entry name" value="YfhO"/>
    <property type="match status" value="1"/>
</dbReference>
<sequence length="787" mass="88725">MVSKGKEMDEKSSRWVYAPIILAPILLFLPVLIPGKALFWGITSIQFIPWHWEALRALQNGELPLWNIWNGMGAPLAANYQSAVFYPPTWLTLLAGWLGGLQAMAWSHGLLIVLHLIWAGWGMKKLSEFLGLHPIPQAICGLSFSLCGYFTARSSFLTMVQAAAWLPWIILAASRIAAPIRNEKNIEEKIQLQTAIPLALAFTGQWLSGHAQISWYSLLFCMAWLMTGALINGGVKKLLQIILPVGLAGVLAFLISSIQLVPTIEYFLQSQRSGIIDYQTALSYSFWPWRVITWIFPEIFGNPGRGDYWGYASFWEDAVYFGLLPFGLALYYIFKKKNDPSGSPIKPLFWFCIISSLIIFILALGWNTPVFIWLFKNVPTFGSFNGPTRWMILVEFCLILLAGLGANEWIKHSIISSKIINLSLAGMLALLLSTTAAIIYLPEIKFSFKFAMISAGLIACSYLVLIKLKSTMVSKWGIHRWQNAFVLLLAIDLIWAGSQLNPVVSSEIYLPEETSREQKINASGRYFISTVDERAQRFDRFFKFNDIRPDIDWNNLVRDYLPNSNIFSSQEMVNNFDPMLPDRYLDYLNTLESATPENREKLLSLANVTHVAEVPSKELSKIRWQKMEPFPSIRMVYCAVSVKNAGTALDWVKSAVRSDLLDKIVVEDHDTQQPHCDNTIQQSTVTIERIKKSTWQTISIKNNPAEGWLFLADSWYPGWRATVDGNPVSLFSADFAFMALQVPAGDHIVQINYQPISFLIGTFFSIMGIIGAIIMKFVVKKSAGGSQ</sequence>
<feature type="transmembrane region" description="Helical" evidence="1">
    <location>
        <begin position="388"/>
        <end position="407"/>
    </location>
</feature>
<feature type="transmembrane region" description="Helical" evidence="1">
    <location>
        <begin position="94"/>
        <end position="118"/>
    </location>
</feature>
<gene>
    <name evidence="2" type="ORF">ADM99_05375</name>
</gene>
<dbReference type="AlphaFoldDB" id="A0A0P6XSJ1"/>
<evidence type="ECO:0000256" key="1">
    <source>
        <dbReference type="SAM" id="Phobius"/>
    </source>
</evidence>
<keyword evidence="1" id="KW-1133">Transmembrane helix</keyword>
<organism evidence="2 3">
    <name type="scientific">Leptolinea tardivitalis</name>
    <dbReference type="NCBI Taxonomy" id="229920"/>
    <lineage>
        <taxon>Bacteria</taxon>
        <taxon>Bacillati</taxon>
        <taxon>Chloroflexota</taxon>
        <taxon>Anaerolineae</taxon>
        <taxon>Anaerolineales</taxon>
        <taxon>Anaerolineaceae</taxon>
        <taxon>Leptolinea</taxon>
    </lineage>
</organism>